<keyword evidence="2" id="KW-1185">Reference proteome</keyword>
<dbReference type="Pfam" id="PF14813">
    <property type="entry name" value="NADH_B2"/>
    <property type="match status" value="1"/>
</dbReference>
<dbReference type="GO" id="GO:0045271">
    <property type="term" value="C:respiratory chain complex I"/>
    <property type="evidence" value="ECO:0007669"/>
    <property type="project" value="InterPro"/>
</dbReference>
<evidence type="ECO:0000313" key="2">
    <source>
        <dbReference type="Proteomes" id="UP001174909"/>
    </source>
</evidence>
<proteinExistence type="predicted"/>
<dbReference type="EMBL" id="CASHTH010004256">
    <property type="protein sequence ID" value="CAI8055176.1"/>
    <property type="molecule type" value="Genomic_DNA"/>
</dbReference>
<dbReference type="GO" id="GO:0005743">
    <property type="term" value="C:mitochondrial inner membrane"/>
    <property type="evidence" value="ECO:0007669"/>
    <property type="project" value="InterPro"/>
</dbReference>
<dbReference type="InterPro" id="IPR026627">
    <property type="entry name" value="NDUFB2_animal"/>
</dbReference>
<reference evidence="1" key="1">
    <citation type="submission" date="2023-03" db="EMBL/GenBank/DDBJ databases">
        <authorList>
            <person name="Steffen K."/>
            <person name="Cardenas P."/>
        </authorList>
    </citation>
    <scope>NUCLEOTIDE SEQUENCE</scope>
</reference>
<evidence type="ECO:0000313" key="1">
    <source>
        <dbReference type="EMBL" id="CAI8055176.1"/>
    </source>
</evidence>
<protein>
    <submittedName>
        <fullName evidence="1">Uncharacterized protein</fullName>
    </submittedName>
</protein>
<comment type="caution">
    <text evidence="1">The sequence shown here is derived from an EMBL/GenBank/DDBJ whole genome shotgun (WGS) entry which is preliminary data.</text>
</comment>
<dbReference type="Proteomes" id="UP001174909">
    <property type="component" value="Unassembled WGS sequence"/>
</dbReference>
<gene>
    <name evidence="1" type="ORF">GBAR_LOCUS30124</name>
</gene>
<accession>A0AA35TY52</accession>
<dbReference type="AlphaFoldDB" id="A0AA35TY52"/>
<sequence>MGALGKTPRLVHSWGGKLMGATMWCWILWRFKHDWRDVLGHHDSLEPPPLKRQS</sequence>
<organism evidence="1 2">
    <name type="scientific">Geodia barretti</name>
    <name type="common">Barrett's horny sponge</name>
    <dbReference type="NCBI Taxonomy" id="519541"/>
    <lineage>
        <taxon>Eukaryota</taxon>
        <taxon>Metazoa</taxon>
        <taxon>Porifera</taxon>
        <taxon>Demospongiae</taxon>
        <taxon>Heteroscleromorpha</taxon>
        <taxon>Tetractinellida</taxon>
        <taxon>Astrophorina</taxon>
        <taxon>Geodiidae</taxon>
        <taxon>Geodia</taxon>
    </lineage>
</organism>
<name>A0AA35TY52_GEOBA</name>